<evidence type="ECO:0000313" key="7">
    <source>
        <dbReference type="Proteomes" id="UP000539111"/>
    </source>
</evidence>
<keyword evidence="2 6" id="KW-0238">DNA-binding</keyword>
<dbReference type="InterPro" id="IPR050707">
    <property type="entry name" value="HTH_MetabolicPath_Reg"/>
</dbReference>
<dbReference type="InterPro" id="IPR005471">
    <property type="entry name" value="Tscrpt_reg_IclR_N"/>
</dbReference>
<evidence type="ECO:0000259" key="4">
    <source>
        <dbReference type="PROSITE" id="PS51077"/>
    </source>
</evidence>
<dbReference type="Proteomes" id="UP000539111">
    <property type="component" value="Unassembled WGS sequence"/>
</dbReference>
<dbReference type="GO" id="GO:0045892">
    <property type="term" value="P:negative regulation of DNA-templated transcription"/>
    <property type="evidence" value="ECO:0007669"/>
    <property type="project" value="TreeGrafter"/>
</dbReference>
<dbReference type="PROSITE" id="PS51077">
    <property type="entry name" value="HTH_ICLR"/>
    <property type="match status" value="1"/>
</dbReference>
<dbReference type="PANTHER" id="PTHR30136">
    <property type="entry name" value="HELIX-TURN-HELIX TRANSCRIPTIONAL REGULATOR, ICLR FAMILY"/>
    <property type="match status" value="1"/>
</dbReference>
<comment type="caution">
    <text evidence="6">The sequence shown here is derived from an EMBL/GenBank/DDBJ whole genome shotgun (WGS) entry which is preliminary data.</text>
</comment>
<dbReference type="PANTHER" id="PTHR30136:SF24">
    <property type="entry name" value="HTH-TYPE TRANSCRIPTIONAL REPRESSOR ALLR"/>
    <property type="match status" value="1"/>
</dbReference>
<dbReference type="GO" id="GO:0003700">
    <property type="term" value="F:DNA-binding transcription factor activity"/>
    <property type="evidence" value="ECO:0007669"/>
    <property type="project" value="TreeGrafter"/>
</dbReference>
<dbReference type="Gene3D" id="1.10.10.10">
    <property type="entry name" value="Winged helix-like DNA-binding domain superfamily/Winged helix DNA-binding domain"/>
    <property type="match status" value="1"/>
</dbReference>
<evidence type="ECO:0000256" key="1">
    <source>
        <dbReference type="ARBA" id="ARBA00023015"/>
    </source>
</evidence>
<organism evidence="6 7">
    <name type="scientific">Spelaeicoccus albus</name>
    <dbReference type="NCBI Taxonomy" id="1280376"/>
    <lineage>
        <taxon>Bacteria</taxon>
        <taxon>Bacillati</taxon>
        <taxon>Actinomycetota</taxon>
        <taxon>Actinomycetes</taxon>
        <taxon>Micrococcales</taxon>
        <taxon>Brevibacteriaceae</taxon>
        <taxon>Spelaeicoccus</taxon>
    </lineage>
</organism>
<dbReference type="Pfam" id="PF09339">
    <property type="entry name" value="HTH_IclR"/>
    <property type="match status" value="1"/>
</dbReference>
<protein>
    <submittedName>
        <fullName evidence="6">DNA-binding IclR family transcriptional regulator</fullName>
    </submittedName>
</protein>
<dbReference type="Pfam" id="PF01614">
    <property type="entry name" value="IclR_C"/>
    <property type="match status" value="1"/>
</dbReference>
<keyword evidence="3" id="KW-0804">Transcription</keyword>
<feature type="domain" description="HTH iclR-type" evidence="4">
    <location>
        <begin position="10"/>
        <end position="71"/>
    </location>
</feature>
<dbReference type="Gene3D" id="3.30.450.40">
    <property type="match status" value="1"/>
</dbReference>
<dbReference type="SUPFAM" id="SSF46785">
    <property type="entry name" value="Winged helix' DNA-binding domain"/>
    <property type="match status" value="1"/>
</dbReference>
<gene>
    <name evidence="6" type="ORF">BJY26_001054</name>
</gene>
<name>A0A7Z0ABR6_9MICO</name>
<evidence type="ECO:0000259" key="5">
    <source>
        <dbReference type="PROSITE" id="PS51078"/>
    </source>
</evidence>
<dbReference type="EMBL" id="JACBZP010000001">
    <property type="protein sequence ID" value="NYI66748.1"/>
    <property type="molecule type" value="Genomic_DNA"/>
</dbReference>
<keyword evidence="1" id="KW-0805">Transcription regulation</keyword>
<dbReference type="InterPro" id="IPR029016">
    <property type="entry name" value="GAF-like_dom_sf"/>
</dbReference>
<evidence type="ECO:0000256" key="3">
    <source>
        <dbReference type="ARBA" id="ARBA00023163"/>
    </source>
</evidence>
<dbReference type="RefSeq" id="WP_179426295.1">
    <property type="nucleotide sequence ID" value="NZ_JACBZP010000001.1"/>
</dbReference>
<evidence type="ECO:0000313" key="6">
    <source>
        <dbReference type="EMBL" id="NYI66748.1"/>
    </source>
</evidence>
<dbReference type="PROSITE" id="PS51078">
    <property type="entry name" value="ICLR_ED"/>
    <property type="match status" value="1"/>
</dbReference>
<dbReference type="GO" id="GO:0003677">
    <property type="term" value="F:DNA binding"/>
    <property type="evidence" value="ECO:0007669"/>
    <property type="project" value="UniProtKB-KW"/>
</dbReference>
<keyword evidence="7" id="KW-1185">Reference proteome</keyword>
<dbReference type="InterPro" id="IPR014757">
    <property type="entry name" value="Tscrpt_reg_IclR_C"/>
</dbReference>
<dbReference type="AlphaFoldDB" id="A0A7Z0ABR6"/>
<dbReference type="InterPro" id="IPR036390">
    <property type="entry name" value="WH_DNA-bd_sf"/>
</dbReference>
<feature type="domain" description="IclR-ED" evidence="5">
    <location>
        <begin position="72"/>
        <end position="251"/>
    </location>
</feature>
<accession>A0A7Z0ABR6</accession>
<sequence length="258" mass="27914">MAGNTSRPGASPLLRGIAVLDCFDADHLELSVTEIARRTGLATSTAARLAAQLVDAGMLERGPDKRLRIGTKVWEMGLRADVGLVLRERALPFMVELYEGTGENIHLAIRAGREALYVDRLMSSRSVPTVSRMGGRLPLHTTGVGKVLLAYESDEFIEDYVRGVLARPTAYSITSPGRLYDDVRAVRDRGYSLTSQEQTLGNVSIAMPIHGSRRRVVAALGIVMHTARADVPRQVGALRRATEGIAKSLGNENPLSGI</sequence>
<dbReference type="SMART" id="SM00346">
    <property type="entry name" value="HTH_ICLR"/>
    <property type="match status" value="1"/>
</dbReference>
<evidence type="ECO:0000256" key="2">
    <source>
        <dbReference type="ARBA" id="ARBA00023125"/>
    </source>
</evidence>
<dbReference type="InterPro" id="IPR036388">
    <property type="entry name" value="WH-like_DNA-bd_sf"/>
</dbReference>
<reference evidence="6 7" key="1">
    <citation type="submission" date="2020-07" db="EMBL/GenBank/DDBJ databases">
        <title>Sequencing the genomes of 1000 actinobacteria strains.</title>
        <authorList>
            <person name="Klenk H.-P."/>
        </authorList>
    </citation>
    <scope>NUCLEOTIDE SEQUENCE [LARGE SCALE GENOMIC DNA]</scope>
    <source>
        <strain evidence="6 7">DSM 26341</strain>
    </source>
</reference>
<proteinExistence type="predicted"/>
<dbReference type="SUPFAM" id="SSF55781">
    <property type="entry name" value="GAF domain-like"/>
    <property type="match status" value="1"/>
</dbReference>